<dbReference type="PANTHER" id="PTHR30100:SF1">
    <property type="entry name" value="PHOSPHATE ACYLTRANSFERASE"/>
    <property type="match status" value="1"/>
</dbReference>
<keyword evidence="5 10" id="KW-0443">Lipid metabolism</keyword>
<comment type="pathway">
    <text evidence="10">Lipid metabolism; phospholipid metabolism.</text>
</comment>
<comment type="catalytic activity">
    <reaction evidence="1 10">
        <text>a fatty acyl-[ACP] + phosphate = an acyl phosphate + holo-[ACP]</text>
        <dbReference type="Rhea" id="RHEA:42292"/>
        <dbReference type="Rhea" id="RHEA-COMP:9685"/>
        <dbReference type="Rhea" id="RHEA-COMP:14125"/>
        <dbReference type="ChEBI" id="CHEBI:43474"/>
        <dbReference type="ChEBI" id="CHEBI:59918"/>
        <dbReference type="ChEBI" id="CHEBI:64479"/>
        <dbReference type="ChEBI" id="CHEBI:138651"/>
        <dbReference type="EC" id="2.3.1.274"/>
    </reaction>
</comment>
<dbReference type="InterPro" id="IPR012281">
    <property type="entry name" value="Phospholipid_synth_PlsX-like"/>
</dbReference>
<gene>
    <name evidence="10" type="primary">plsX</name>
    <name evidence="11" type="ORF">DI551_09585</name>
</gene>
<comment type="similarity">
    <text evidence="10">Belongs to the PlsX family.</text>
</comment>
<evidence type="ECO:0000256" key="1">
    <source>
        <dbReference type="ARBA" id="ARBA00001232"/>
    </source>
</evidence>
<dbReference type="GO" id="GO:0006633">
    <property type="term" value="P:fatty acid biosynthetic process"/>
    <property type="evidence" value="ECO:0007669"/>
    <property type="project" value="UniProtKB-UniRule"/>
</dbReference>
<evidence type="ECO:0000256" key="7">
    <source>
        <dbReference type="ARBA" id="ARBA00023264"/>
    </source>
</evidence>
<comment type="caution">
    <text evidence="11">The sequence shown here is derived from an EMBL/GenBank/DDBJ whole genome shotgun (WGS) entry which is preliminary data.</text>
</comment>
<evidence type="ECO:0000256" key="8">
    <source>
        <dbReference type="ARBA" id="ARBA00024069"/>
    </source>
</evidence>
<accession>A0A2W5MTV7</accession>
<keyword evidence="11" id="KW-0012">Acyltransferase</keyword>
<dbReference type="GO" id="GO:0005737">
    <property type="term" value="C:cytoplasm"/>
    <property type="evidence" value="ECO:0007669"/>
    <property type="project" value="UniProtKB-SubCell"/>
</dbReference>
<organism evidence="11 12">
    <name type="scientific">Micavibrio aeruginosavorus</name>
    <dbReference type="NCBI Taxonomy" id="349221"/>
    <lineage>
        <taxon>Bacteria</taxon>
        <taxon>Pseudomonadati</taxon>
        <taxon>Bdellovibrionota</taxon>
        <taxon>Bdellovibrionia</taxon>
        <taxon>Bdellovibrionales</taxon>
        <taxon>Pseudobdellovibrionaceae</taxon>
        <taxon>Micavibrio</taxon>
    </lineage>
</organism>
<keyword evidence="3 10" id="KW-0444">Lipid biosynthesis</keyword>
<comment type="subcellular location">
    <subcellularLocation>
        <location evidence="10">Cytoplasm</location>
    </subcellularLocation>
    <text evidence="10">Associated with the membrane possibly through PlsY.</text>
</comment>
<evidence type="ECO:0000256" key="2">
    <source>
        <dbReference type="ARBA" id="ARBA00022490"/>
    </source>
</evidence>
<evidence type="ECO:0000313" key="11">
    <source>
        <dbReference type="EMBL" id="PZQ44711.1"/>
    </source>
</evidence>
<proteinExistence type="inferred from homology"/>
<dbReference type="AlphaFoldDB" id="A0A2W5MTV7"/>
<dbReference type="PANTHER" id="PTHR30100">
    <property type="entry name" value="FATTY ACID/PHOSPHOLIPID SYNTHESIS PROTEIN PLSX"/>
    <property type="match status" value="1"/>
</dbReference>
<dbReference type="Proteomes" id="UP000249417">
    <property type="component" value="Unassembled WGS sequence"/>
</dbReference>
<dbReference type="Gene3D" id="3.40.718.10">
    <property type="entry name" value="Isopropylmalate Dehydrogenase"/>
    <property type="match status" value="1"/>
</dbReference>
<evidence type="ECO:0000256" key="10">
    <source>
        <dbReference type="HAMAP-Rule" id="MF_00019"/>
    </source>
</evidence>
<dbReference type="GO" id="GO:0008654">
    <property type="term" value="P:phospholipid biosynthetic process"/>
    <property type="evidence" value="ECO:0007669"/>
    <property type="project" value="UniProtKB-KW"/>
</dbReference>
<dbReference type="PIRSF" id="PIRSF002465">
    <property type="entry name" value="Phsphlp_syn_PlsX"/>
    <property type="match status" value="1"/>
</dbReference>
<protein>
    <recommendedName>
        <fullName evidence="8 10">Phosphate acyltransferase</fullName>
        <ecNumber evidence="8 10">2.3.1.274</ecNumber>
    </recommendedName>
    <alternativeName>
        <fullName evidence="10">Acyl-ACP phosphotransacylase</fullName>
    </alternativeName>
    <alternativeName>
        <fullName evidence="10">Acyl-[acyl-carrier-protein]--phosphate acyltransferase</fullName>
    </alternativeName>
    <alternativeName>
        <fullName evidence="10">Phosphate-acyl-ACP acyltransferase</fullName>
    </alternativeName>
</protein>
<evidence type="ECO:0000313" key="12">
    <source>
        <dbReference type="Proteomes" id="UP000249417"/>
    </source>
</evidence>
<dbReference type="InterPro" id="IPR003664">
    <property type="entry name" value="FA_synthesis"/>
</dbReference>
<dbReference type="SUPFAM" id="SSF53659">
    <property type="entry name" value="Isocitrate/Isopropylmalate dehydrogenase-like"/>
    <property type="match status" value="1"/>
</dbReference>
<keyword evidence="7 10" id="KW-1208">Phospholipid metabolism</keyword>
<evidence type="ECO:0000256" key="4">
    <source>
        <dbReference type="ARBA" id="ARBA00022679"/>
    </source>
</evidence>
<comment type="function">
    <text evidence="10">Catalyzes the reversible formation of acyl-phosphate (acyl-PO(4)) from acyl-[acyl-carrier-protein] (acyl-ACP). This enzyme utilizes acyl-ACP as fatty acyl donor, but not acyl-CoA.</text>
</comment>
<dbReference type="UniPathway" id="UPA00085"/>
<evidence type="ECO:0000256" key="6">
    <source>
        <dbReference type="ARBA" id="ARBA00023209"/>
    </source>
</evidence>
<keyword evidence="4 10" id="KW-0808">Transferase</keyword>
<keyword evidence="2 10" id="KW-0963">Cytoplasm</keyword>
<keyword evidence="6 10" id="KW-0594">Phospholipid biosynthesis</keyword>
<evidence type="ECO:0000256" key="3">
    <source>
        <dbReference type="ARBA" id="ARBA00022516"/>
    </source>
</evidence>
<reference evidence="11 12" key="1">
    <citation type="submission" date="2017-08" db="EMBL/GenBank/DDBJ databases">
        <title>Infants hospitalized years apart are colonized by the same room-sourced microbial strains.</title>
        <authorList>
            <person name="Brooks B."/>
            <person name="Olm M.R."/>
            <person name="Firek B.A."/>
            <person name="Baker R."/>
            <person name="Thomas B.C."/>
            <person name="Morowitz M.J."/>
            <person name="Banfield J.F."/>
        </authorList>
    </citation>
    <scope>NUCLEOTIDE SEQUENCE [LARGE SCALE GENOMIC DNA]</scope>
    <source>
        <strain evidence="11">S2_005_002_R2_29</strain>
    </source>
</reference>
<dbReference type="NCBIfam" id="TIGR00182">
    <property type="entry name" value="plsX"/>
    <property type="match status" value="1"/>
</dbReference>
<evidence type="ECO:0000256" key="5">
    <source>
        <dbReference type="ARBA" id="ARBA00023098"/>
    </source>
</evidence>
<dbReference type="EMBL" id="QFQB01000081">
    <property type="protein sequence ID" value="PZQ44711.1"/>
    <property type="molecule type" value="Genomic_DNA"/>
</dbReference>
<dbReference type="Pfam" id="PF02504">
    <property type="entry name" value="FA_synthesis"/>
    <property type="match status" value="1"/>
</dbReference>
<evidence type="ECO:0000256" key="9">
    <source>
        <dbReference type="ARBA" id="ARBA00046608"/>
    </source>
</evidence>
<name>A0A2W5MTV7_9BACT</name>
<dbReference type="GO" id="GO:0043811">
    <property type="term" value="F:phosphate:acyl-[acyl carrier protein] acyltransferase activity"/>
    <property type="evidence" value="ECO:0007669"/>
    <property type="project" value="UniProtKB-UniRule"/>
</dbReference>
<comment type="subunit">
    <text evidence="9 10">Homodimer. Probably interacts with PlsY.</text>
</comment>
<sequence>MTYSQTIALDAMGGDHGPDVIVPGAAQALAVFPDIRFLFYGDEAKILPVLEKFPLLRAVSAVHHTDKKISSSDSVSSAIRASKDSSMRLAIEAVKDGKADSVVSAGNTGALMALSKMILKTLPGIERPAIASVMPNANGSSVVLDLGANLECDASVLVQFAMLGAVYARVVKGISTPTVGLLNVGTEELKGHEEVREAAAILSSVKFHGKYHGFVEGNDITKGTVDVIVTDGFSGNIALKTAEGVGKLTSQFLKDAFKSSPLAMLGYFFASGAMKKLKSKLDPSKYNGGMFLGLGGVAVKSHGGSNIDGTANAILVAANLVKGGFNARVAAEIQEVMAQMDAQKQSESTAAQ</sequence>
<dbReference type="HAMAP" id="MF_00019">
    <property type="entry name" value="PlsX"/>
    <property type="match status" value="1"/>
</dbReference>
<dbReference type="EC" id="2.3.1.274" evidence="8 10"/>